<sequence>MATISASEIKKLVSVNNLEKYREILSLKHDKHDSYIILDKTLKYDRPDIYNILFDAIINGNIFMSNNCIEVIFLYGSTMFIKKLINNDSFSMNLYSKILSYAIYYSDNTEIIELLFKKGVDPNYKNGKLFTLACNFRNEEKLKLLLDYGYEINYQNKKFIEGIINLIKQKNFKCLRLLCNYGVDLSFINNIEIKLYDHNKEHVDFLLNSGIELENIIKIFIGLRF</sequence>
<name>M1PM70_9VIRU</name>
<evidence type="ECO:0000313" key="1">
    <source>
        <dbReference type="EMBL" id="AGF85026.1"/>
    </source>
</evidence>
<organism evidence="1 2">
    <name type="scientific">Moumouvirus goulette</name>
    <dbReference type="NCBI Taxonomy" id="1247379"/>
    <lineage>
        <taxon>Viruses</taxon>
        <taxon>Varidnaviria</taxon>
        <taxon>Bamfordvirae</taxon>
        <taxon>Nucleocytoviricota</taxon>
        <taxon>Megaviricetes</taxon>
        <taxon>Imitervirales</taxon>
        <taxon>Mimiviridae</taxon>
        <taxon>Megamimivirinae</taxon>
        <taxon>Moumouvirus</taxon>
        <taxon>Moumouvirus goulettemassiliense</taxon>
    </lineage>
</organism>
<reference evidence="1 2" key="1">
    <citation type="submission" date="2012-10" db="EMBL/GenBank/DDBJ databases">
        <title>Complete genome sequence of Moumouvirus goulette.</title>
        <authorList>
            <person name="Fournous G."/>
            <person name="Bougalmi M."/>
            <person name="Colson P."/>
        </authorList>
    </citation>
    <scope>NUCLEOTIDE SEQUENCE [LARGE SCALE GENOMIC DNA]</scope>
</reference>
<protein>
    <submittedName>
        <fullName evidence="1">Repeat protein</fullName>
    </submittedName>
</protein>
<gene>
    <name evidence="1" type="ORF">glt_00217</name>
</gene>
<keyword evidence="2" id="KW-1185">Reference proteome</keyword>
<dbReference type="Gene3D" id="1.25.40.20">
    <property type="entry name" value="Ankyrin repeat-containing domain"/>
    <property type="match status" value="1"/>
</dbReference>
<dbReference type="EMBL" id="KC008572">
    <property type="protein sequence ID" value="AGF85026.1"/>
    <property type="molecule type" value="Genomic_DNA"/>
</dbReference>
<proteinExistence type="predicted"/>
<dbReference type="Proteomes" id="UP000241071">
    <property type="component" value="Segment"/>
</dbReference>
<evidence type="ECO:0000313" key="2">
    <source>
        <dbReference type="Proteomes" id="UP000241071"/>
    </source>
</evidence>
<dbReference type="SUPFAM" id="SSF48403">
    <property type="entry name" value="Ankyrin repeat"/>
    <property type="match status" value="1"/>
</dbReference>
<accession>M1PM70</accession>
<dbReference type="InterPro" id="IPR036770">
    <property type="entry name" value="Ankyrin_rpt-contain_sf"/>
</dbReference>